<dbReference type="RefSeq" id="WP_390299848.1">
    <property type="nucleotide sequence ID" value="NZ_JBHSFU010000015.1"/>
</dbReference>
<comment type="subunit">
    <text evidence="2">Interacts transiently with the RNA polymerase catalytic core formed by RpoA, RpoB, RpoC and RpoZ (2 alpha, 1 beta, 1 beta' and 1 omega subunit) to form the RNA polymerase holoenzyme that can initiate transcription.</text>
</comment>
<accession>A0ABV9DMS2</accession>
<keyword evidence="6" id="KW-0804">Transcription</keyword>
<dbReference type="Gene3D" id="1.10.1740.10">
    <property type="match status" value="1"/>
</dbReference>
<proteinExistence type="inferred from homology"/>
<dbReference type="NCBIfam" id="TIGR02937">
    <property type="entry name" value="sigma70-ECF"/>
    <property type="match status" value="1"/>
</dbReference>
<dbReference type="SUPFAM" id="SSF88659">
    <property type="entry name" value="Sigma3 and sigma4 domains of RNA polymerase sigma factors"/>
    <property type="match status" value="1"/>
</dbReference>
<evidence type="ECO:0000259" key="8">
    <source>
        <dbReference type="Pfam" id="PF08281"/>
    </source>
</evidence>
<feature type="domain" description="RNA polymerase sigma factor 70 region 4 type 2" evidence="8">
    <location>
        <begin position="117"/>
        <end position="168"/>
    </location>
</feature>
<evidence type="ECO:0000256" key="3">
    <source>
        <dbReference type="ARBA" id="ARBA00023015"/>
    </source>
</evidence>
<name>A0ABV9DMS2_9BACI</name>
<dbReference type="InterPro" id="IPR039425">
    <property type="entry name" value="RNA_pol_sigma-70-like"/>
</dbReference>
<keyword evidence="4" id="KW-0731">Sigma factor</keyword>
<dbReference type="Proteomes" id="UP001595989">
    <property type="component" value="Unassembled WGS sequence"/>
</dbReference>
<evidence type="ECO:0000313" key="10">
    <source>
        <dbReference type="Proteomes" id="UP001595989"/>
    </source>
</evidence>
<keyword evidence="3" id="KW-0805">Transcription regulation</keyword>
<dbReference type="Pfam" id="PF04542">
    <property type="entry name" value="Sigma70_r2"/>
    <property type="match status" value="1"/>
</dbReference>
<evidence type="ECO:0000259" key="7">
    <source>
        <dbReference type="Pfam" id="PF04542"/>
    </source>
</evidence>
<reference evidence="10" key="1">
    <citation type="journal article" date="2019" name="Int. J. Syst. Evol. Microbiol.">
        <title>The Global Catalogue of Microorganisms (GCM) 10K type strain sequencing project: providing services to taxonomists for standard genome sequencing and annotation.</title>
        <authorList>
            <consortium name="The Broad Institute Genomics Platform"/>
            <consortium name="The Broad Institute Genome Sequencing Center for Infectious Disease"/>
            <person name="Wu L."/>
            <person name="Ma J."/>
        </authorList>
    </citation>
    <scope>NUCLEOTIDE SEQUENCE [LARGE SCALE GENOMIC DNA]</scope>
    <source>
        <strain evidence="10">CGMCC 4.7426</strain>
    </source>
</reference>
<dbReference type="InterPro" id="IPR013325">
    <property type="entry name" value="RNA_pol_sigma_r2"/>
</dbReference>
<keyword evidence="5" id="KW-0238">DNA-binding</keyword>
<sequence length="315" mass="36865">MGKKEDDAALKFSEKSRELKFDFNNLIEAYREDLWKYCRYLTGSPWEGEDLYQETLIKAFGALYQRWHPTNPKFYIYRIATNTWIDQCRKEKRNVGYLEEEHEPLEEFSDTLQLEQMLEQLFSLFPPRQTAAFLLMDVFKFTASEVAGILKTTPGAIYATVRRIRSKLKELPEEMNSNHPTTLNRTPAEEKVIQTYLKAFNEGNIDEMLSLISDYSVNEADLGFQEFTKDEMRKGSMQHGLRGLRAEEKLLWGKPVIVVFADLEDEAHIHDIQYQEVENGKIVAHRSFFFRKELIFAACEELGIPPQLDKPPVQW</sequence>
<feature type="domain" description="RNA polymerase sigma-70 region 2" evidence="7">
    <location>
        <begin position="26"/>
        <end position="93"/>
    </location>
</feature>
<evidence type="ECO:0000256" key="6">
    <source>
        <dbReference type="ARBA" id="ARBA00023163"/>
    </source>
</evidence>
<dbReference type="InterPro" id="IPR032710">
    <property type="entry name" value="NTF2-like_dom_sf"/>
</dbReference>
<comment type="caution">
    <text evidence="9">The sequence shown here is derived from an EMBL/GenBank/DDBJ whole genome shotgun (WGS) entry which is preliminary data.</text>
</comment>
<dbReference type="EMBL" id="JBHSFU010000015">
    <property type="protein sequence ID" value="MFC4560191.1"/>
    <property type="molecule type" value="Genomic_DNA"/>
</dbReference>
<dbReference type="InterPro" id="IPR007627">
    <property type="entry name" value="RNA_pol_sigma70_r2"/>
</dbReference>
<evidence type="ECO:0000313" key="9">
    <source>
        <dbReference type="EMBL" id="MFC4560191.1"/>
    </source>
</evidence>
<comment type="similarity">
    <text evidence="1">Belongs to the sigma-70 factor family. ECF subfamily.</text>
</comment>
<dbReference type="InterPro" id="IPR014284">
    <property type="entry name" value="RNA_pol_sigma-70_dom"/>
</dbReference>
<dbReference type="Pfam" id="PF08281">
    <property type="entry name" value="Sigma70_r4_2"/>
    <property type="match status" value="1"/>
</dbReference>
<protein>
    <submittedName>
        <fullName evidence="9">RNA polymerase sigma factor</fullName>
    </submittedName>
</protein>
<evidence type="ECO:0000256" key="5">
    <source>
        <dbReference type="ARBA" id="ARBA00023125"/>
    </source>
</evidence>
<evidence type="ECO:0000256" key="4">
    <source>
        <dbReference type="ARBA" id="ARBA00023082"/>
    </source>
</evidence>
<keyword evidence="10" id="KW-1185">Reference proteome</keyword>
<evidence type="ECO:0000256" key="2">
    <source>
        <dbReference type="ARBA" id="ARBA00011344"/>
    </source>
</evidence>
<dbReference type="InterPro" id="IPR013324">
    <property type="entry name" value="RNA_pol_sigma_r3/r4-like"/>
</dbReference>
<dbReference type="PANTHER" id="PTHR43133">
    <property type="entry name" value="RNA POLYMERASE ECF-TYPE SIGMA FACTO"/>
    <property type="match status" value="1"/>
</dbReference>
<dbReference type="InterPro" id="IPR013249">
    <property type="entry name" value="RNA_pol_sigma70_r4_t2"/>
</dbReference>
<organism evidence="9 10">
    <name type="scientific">Virgibacillus kekensis</name>
    <dbReference type="NCBI Taxonomy" id="202261"/>
    <lineage>
        <taxon>Bacteria</taxon>
        <taxon>Bacillati</taxon>
        <taxon>Bacillota</taxon>
        <taxon>Bacilli</taxon>
        <taxon>Bacillales</taxon>
        <taxon>Bacillaceae</taxon>
        <taxon>Virgibacillus</taxon>
    </lineage>
</organism>
<dbReference type="InterPro" id="IPR036388">
    <property type="entry name" value="WH-like_DNA-bd_sf"/>
</dbReference>
<dbReference type="SUPFAM" id="SSF54427">
    <property type="entry name" value="NTF2-like"/>
    <property type="match status" value="1"/>
</dbReference>
<dbReference type="Gene3D" id="1.10.10.10">
    <property type="entry name" value="Winged helix-like DNA-binding domain superfamily/Winged helix DNA-binding domain"/>
    <property type="match status" value="1"/>
</dbReference>
<gene>
    <name evidence="9" type="ORF">ACFO3D_18705</name>
</gene>
<dbReference type="PANTHER" id="PTHR43133:SF8">
    <property type="entry name" value="RNA POLYMERASE SIGMA FACTOR HI_1459-RELATED"/>
    <property type="match status" value="1"/>
</dbReference>
<dbReference type="SUPFAM" id="SSF88946">
    <property type="entry name" value="Sigma2 domain of RNA polymerase sigma factors"/>
    <property type="match status" value="1"/>
</dbReference>
<evidence type="ECO:0000256" key="1">
    <source>
        <dbReference type="ARBA" id="ARBA00010641"/>
    </source>
</evidence>